<dbReference type="Proteomes" id="UP001317532">
    <property type="component" value="Chromosome"/>
</dbReference>
<proteinExistence type="inferred from homology"/>
<dbReference type="HAMAP" id="MF_01365_B">
    <property type="entry name" value="Ribosomal_uL6_B"/>
    <property type="match status" value="1"/>
</dbReference>
<evidence type="ECO:0000256" key="6">
    <source>
        <dbReference type="HAMAP-Rule" id="MF_01365"/>
    </source>
</evidence>
<dbReference type="EMBL" id="AP025523">
    <property type="protein sequence ID" value="BDE06759.1"/>
    <property type="molecule type" value="Genomic_DNA"/>
</dbReference>
<dbReference type="PIRSF" id="PIRSF002162">
    <property type="entry name" value="Ribosomal_L6"/>
    <property type="match status" value="1"/>
</dbReference>
<evidence type="ECO:0000256" key="5">
    <source>
        <dbReference type="ARBA" id="ARBA00023274"/>
    </source>
</evidence>
<dbReference type="PRINTS" id="PR00059">
    <property type="entry name" value="RIBOSOMALL6"/>
</dbReference>
<dbReference type="InterPro" id="IPR020040">
    <property type="entry name" value="Ribosomal_uL6_a/b-dom"/>
</dbReference>
<evidence type="ECO:0000313" key="10">
    <source>
        <dbReference type="EMBL" id="BDE06759.1"/>
    </source>
</evidence>
<dbReference type="PANTHER" id="PTHR11655">
    <property type="entry name" value="60S/50S RIBOSOMAL PROTEIN L6/L9"/>
    <property type="match status" value="1"/>
</dbReference>
<evidence type="ECO:0000256" key="1">
    <source>
        <dbReference type="ARBA" id="ARBA00009356"/>
    </source>
</evidence>
<comment type="function">
    <text evidence="6 8">This protein binds to the 23S rRNA, and is important in its secondary structure. It is located near the subunit interface in the base of the L7/L12 stalk, and near the tRNA binding site of the peptidyltransferase center.</text>
</comment>
<dbReference type="FunFam" id="3.90.930.12:FF:000001">
    <property type="entry name" value="50S ribosomal protein L6"/>
    <property type="match status" value="1"/>
</dbReference>
<dbReference type="InterPro" id="IPR036789">
    <property type="entry name" value="Ribosomal_uL6-like_a/b-dom_sf"/>
</dbReference>
<evidence type="ECO:0000256" key="3">
    <source>
        <dbReference type="ARBA" id="ARBA00022884"/>
    </source>
</evidence>
<feature type="domain" description="Large ribosomal subunit protein uL6 alpha-beta" evidence="9">
    <location>
        <begin position="91"/>
        <end position="164"/>
    </location>
</feature>
<keyword evidence="5 6" id="KW-0687">Ribonucleoprotein</keyword>
<reference evidence="10 11" key="1">
    <citation type="journal article" date="2022" name="ISME Commun">
        <title>Vulcanimicrobium alpinus gen. nov. sp. nov., the first cultivated representative of the candidate phylum 'Eremiobacterota', is a metabolically versatile aerobic anoxygenic phototroph.</title>
        <authorList>
            <person name="Yabe S."/>
            <person name="Muto K."/>
            <person name="Abe K."/>
            <person name="Yokota A."/>
            <person name="Staudigel H."/>
            <person name="Tebo B.M."/>
        </authorList>
    </citation>
    <scope>NUCLEOTIDE SEQUENCE [LARGE SCALE GENOMIC DNA]</scope>
    <source>
        <strain evidence="10 11">WC8-2</strain>
    </source>
</reference>
<accession>A0AAN1XXI4</accession>
<evidence type="ECO:0000256" key="7">
    <source>
        <dbReference type="RuleBase" id="RU003869"/>
    </source>
</evidence>
<gene>
    <name evidence="6 10" type="primary">rplF</name>
    <name evidence="10" type="ORF">WPS_20350</name>
</gene>
<keyword evidence="4 6" id="KW-0689">Ribosomal protein</keyword>
<dbReference type="AlphaFoldDB" id="A0AAN1XXI4"/>
<dbReference type="PANTHER" id="PTHR11655:SF14">
    <property type="entry name" value="LARGE RIBOSOMAL SUBUNIT PROTEIN UL6M"/>
    <property type="match status" value="1"/>
</dbReference>
<name>A0AAN1XXI4_UNVUL</name>
<dbReference type="NCBIfam" id="TIGR03654">
    <property type="entry name" value="L6_bact"/>
    <property type="match status" value="1"/>
</dbReference>
<dbReference type="GO" id="GO:0022625">
    <property type="term" value="C:cytosolic large ribosomal subunit"/>
    <property type="evidence" value="ECO:0007669"/>
    <property type="project" value="UniProtKB-UniRule"/>
</dbReference>
<feature type="domain" description="Large ribosomal subunit protein uL6 alpha-beta" evidence="9">
    <location>
        <begin position="11"/>
        <end position="82"/>
    </location>
</feature>
<protein>
    <recommendedName>
        <fullName evidence="6">Large ribosomal subunit protein uL6</fullName>
    </recommendedName>
</protein>
<comment type="subunit">
    <text evidence="6">Part of the 50S ribosomal subunit.</text>
</comment>
<evidence type="ECO:0000259" key="9">
    <source>
        <dbReference type="Pfam" id="PF00347"/>
    </source>
</evidence>
<evidence type="ECO:0000256" key="8">
    <source>
        <dbReference type="RuleBase" id="RU003870"/>
    </source>
</evidence>
<comment type="similarity">
    <text evidence="1 6 7">Belongs to the universal ribosomal protein uL6 family.</text>
</comment>
<organism evidence="10 11">
    <name type="scientific">Vulcanimicrobium alpinum</name>
    <dbReference type="NCBI Taxonomy" id="3016050"/>
    <lineage>
        <taxon>Bacteria</taxon>
        <taxon>Bacillati</taxon>
        <taxon>Vulcanimicrobiota</taxon>
        <taxon>Vulcanimicrobiia</taxon>
        <taxon>Vulcanimicrobiales</taxon>
        <taxon>Vulcanimicrobiaceae</taxon>
        <taxon>Vulcanimicrobium</taxon>
    </lineage>
</organism>
<dbReference type="Gene3D" id="3.90.930.12">
    <property type="entry name" value="Ribosomal protein L6, alpha-beta domain"/>
    <property type="match status" value="2"/>
</dbReference>
<keyword evidence="11" id="KW-1185">Reference proteome</keyword>
<dbReference type="KEGG" id="vab:WPS_20350"/>
<dbReference type="InterPro" id="IPR000702">
    <property type="entry name" value="Ribosomal_uL6-like"/>
</dbReference>
<sequence>MSRIGKLPVTVPSGVDVKLDDSVVHVKGPKGELKQRILPVVEVTIDGGVVTVARKSDDKPGRSAHGLTRTLVANMIEGVTKGFRKSLELQGVGYRVNKAGNDLNFSLGYSHPVTYAAPEGIAFSVEGTNRVHVDGIDKQRVGQVAAEIRNLRPPEPYKGKGVRYEGEKVRKKLGKAGKAGKK</sequence>
<dbReference type="GO" id="GO:0003735">
    <property type="term" value="F:structural constituent of ribosome"/>
    <property type="evidence" value="ECO:0007669"/>
    <property type="project" value="UniProtKB-UniRule"/>
</dbReference>
<evidence type="ECO:0000256" key="4">
    <source>
        <dbReference type="ARBA" id="ARBA00022980"/>
    </source>
</evidence>
<evidence type="ECO:0000313" key="11">
    <source>
        <dbReference type="Proteomes" id="UP001317532"/>
    </source>
</evidence>
<dbReference type="GO" id="GO:0019843">
    <property type="term" value="F:rRNA binding"/>
    <property type="evidence" value="ECO:0007669"/>
    <property type="project" value="UniProtKB-UniRule"/>
</dbReference>
<dbReference type="SUPFAM" id="SSF56053">
    <property type="entry name" value="Ribosomal protein L6"/>
    <property type="match status" value="2"/>
</dbReference>
<keyword evidence="3 6" id="KW-0694">RNA-binding</keyword>
<dbReference type="FunFam" id="3.90.930.12:FF:000002">
    <property type="entry name" value="50S ribosomal protein L6"/>
    <property type="match status" value="1"/>
</dbReference>
<dbReference type="Pfam" id="PF00347">
    <property type="entry name" value="Ribosomal_L6"/>
    <property type="match status" value="2"/>
</dbReference>
<dbReference type="GO" id="GO:0002181">
    <property type="term" value="P:cytoplasmic translation"/>
    <property type="evidence" value="ECO:0007669"/>
    <property type="project" value="TreeGrafter"/>
</dbReference>
<dbReference type="RefSeq" id="WP_317994409.1">
    <property type="nucleotide sequence ID" value="NZ_AP025523.1"/>
</dbReference>
<dbReference type="PROSITE" id="PS00525">
    <property type="entry name" value="RIBOSOMAL_L6_1"/>
    <property type="match status" value="1"/>
</dbReference>
<keyword evidence="2 6" id="KW-0699">rRNA-binding</keyword>
<dbReference type="InterPro" id="IPR019906">
    <property type="entry name" value="Ribosomal_uL6_bac-type"/>
</dbReference>
<dbReference type="InterPro" id="IPR002358">
    <property type="entry name" value="Ribosomal_uL6_CS"/>
</dbReference>
<evidence type="ECO:0000256" key="2">
    <source>
        <dbReference type="ARBA" id="ARBA00022730"/>
    </source>
</evidence>